<dbReference type="PANTHER" id="PTHR10380:SF230">
    <property type="entry name" value="CUTICULAR PROTEIN 47EE"/>
    <property type="match status" value="1"/>
</dbReference>
<dbReference type="PANTHER" id="PTHR10380">
    <property type="entry name" value="CUTICLE PROTEIN"/>
    <property type="match status" value="1"/>
</dbReference>
<keyword evidence="6" id="KW-1185">Reference proteome</keyword>
<dbReference type="PROSITE" id="PS00233">
    <property type="entry name" value="CHIT_BIND_RR_1"/>
    <property type="match status" value="1"/>
</dbReference>
<accession>A0A182KEU1</accession>
<feature type="region of interest" description="Disordered" evidence="3">
    <location>
        <begin position="130"/>
        <end position="166"/>
    </location>
</feature>
<evidence type="ECO:0000256" key="4">
    <source>
        <dbReference type="SAM" id="SignalP"/>
    </source>
</evidence>
<dbReference type="InterPro" id="IPR031311">
    <property type="entry name" value="CHIT_BIND_RR_consensus"/>
</dbReference>
<dbReference type="Pfam" id="PF00379">
    <property type="entry name" value="Chitin_bind_4"/>
    <property type="match status" value="1"/>
</dbReference>
<dbReference type="VEuPathDB" id="VectorBase:ACHR009280"/>
<evidence type="ECO:0000256" key="2">
    <source>
        <dbReference type="PROSITE-ProRule" id="PRU00497"/>
    </source>
</evidence>
<dbReference type="GO" id="GO:0062129">
    <property type="term" value="C:chitin-based extracellular matrix"/>
    <property type="evidence" value="ECO:0007669"/>
    <property type="project" value="TreeGrafter"/>
</dbReference>
<evidence type="ECO:0000313" key="6">
    <source>
        <dbReference type="Proteomes" id="UP000075881"/>
    </source>
</evidence>
<protein>
    <submittedName>
        <fullName evidence="5">Uncharacterized protein</fullName>
    </submittedName>
</protein>
<feature type="region of interest" description="Disordered" evidence="3">
    <location>
        <begin position="50"/>
        <end position="86"/>
    </location>
</feature>
<feature type="compositionally biased region" description="Low complexity" evidence="3">
    <location>
        <begin position="131"/>
        <end position="160"/>
    </location>
</feature>
<sequence length="330" mass="37620">MTSFSFTCALVVFVIVACGATAKPQNQYTHNSYNKNTGVRNTSVGHRLTNQHQQYQQQQHQQQQHQQHQQQQQHQSQNHFAHQRQSQALRAPLLPPHNPTQFSQRLQYTHNSYNKNTGVRNTSVGHRLTNQHQQYQQQQHQQQQHQQHQQQQQHQSQNHFAHQRQSQALRAPLLPPHNPTQFSQRLQQPFPNAIRPFVPITSYSNDVSYDGSYSYAYTTGDGQQQQAQGYLKNAGRKDLEAQSVQGSYSYTSPEGQLITVTYIADENGFRAEGAHLPTPPPIPEAIQKSLALIAQTQPVSAQFNAAYNQPRFHQAGHVPSASGHNYNRYG</sequence>
<evidence type="ECO:0000256" key="1">
    <source>
        <dbReference type="ARBA" id="ARBA00022460"/>
    </source>
</evidence>
<feature type="chain" id="PRO_5008125460" evidence="4">
    <location>
        <begin position="23"/>
        <end position="330"/>
    </location>
</feature>
<feature type="signal peptide" evidence="4">
    <location>
        <begin position="1"/>
        <end position="22"/>
    </location>
</feature>
<dbReference type="InterPro" id="IPR050468">
    <property type="entry name" value="Cuticle_Struct_Prot"/>
</dbReference>
<dbReference type="EnsemblMetazoa" id="ACHR009280-RA">
    <property type="protein sequence ID" value="ACHR009280-PA"/>
    <property type="gene ID" value="ACHR009280"/>
</dbReference>
<reference evidence="5" key="2">
    <citation type="submission" date="2020-05" db="UniProtKB">
        <authorList>
            <consortium name="EnsemblMetazoa"/>
        </authorList>
    </citation>
    <scope>IDENTIFICATION</scope>
    <source>
        <strain evidence="5">ACHKN1017</strain>
    </source>
</reference>
<evidence type="ECO:0000256" key="3">
    <source>
        <dbReference type="SAM" id="MobiDB-lite"/>
    </source>
</evidence>
<dbReference type="PRINTS" id="PR00947">
    <property type="entry name" value="CUTICLE"/>
</dbReference>
<dbReference type="InterPro" id="IPR000618">
    <property type="entry name" value="Insect_cuticle"/>
</dbReference>
<dbReference type="GO" id="GO:0008010">
    <property type="term" value="F:structural constituent of chitin-based larval cuticle"/>
    <property type="evidence" value="ECO:0007669"/>
    <property type="project" value="TreeGrafter"/>
</dbReference>
<feature type="compositionally biased region" description="Low complexity" evidence="3">
    <location>
        <begin position="51"/>
        <end position="80"/>
    </location>
</feature>
<dbReference type="AlphaFoldDB" id="A0A182KEU1"/>
<name>A0A182KEU1_9DIPT</name>
<dbReference type="PROSITE" id="PS51155">
    <property type="entry name" value="CHIT_BIND_RR_2"/>
    <property type="match status" value="1"/>
</dbReference>
<keyword evidence="1 2" id="KW-0193">Cuticle</keyword>
<organism evidence="5 6">
    <name type="scientific">Anopheles christyi</name>
    <dbReference type="NCBI Taxonomy" id="43041"/>
    <lineage>
        <taxon>Eukaryota</taxon>
        <taxon>Metazoa</taxon>
        <taxon>Ecdysozoa</taxon>
        <taxon>Arthropoda</taxon>
        <taxon>Hexapoda</taxon>
        <taxon>Insecta</taxon>
        <taxon>Pterygota</taxon>
        <taxon>Neoptera</taxon>
        <taxon>Endopterygota</taxon>
        <taxon>Diptera</taxon>
        <taxon>Nematocera</taxon>
        <taxon>Culicoidea</taxon>
        <taxon>Culicidae</taxon>
        <taxon>Anophelinae</taxon>
        <taxon>Anopheles</taxon>
    </lineage>
</organism>
<dbReference type="STRING" id="43041.A0A182KEU1"/>
<keyword evidence="4" id="KW-0732">Signal</keyword>
<dbReference type="Proteomes" id="UP000075881">
    <property type="component" value="Unassembled WGS sequence"/>
</dbReference>
<evidence type="ECO:0000313" key="5">
    <source>
        <dbReference type="EnsemblMetazoa" id="ACHR009280-PA"/>
    </source>
</evidence>
<proteinExistence type="predicted"/>
<reference evidence="6" key="1">
    <citation type="submission" date="2013-03" db="EMBL/GenBank/DDBJ databases">
        <title>The Genome Sequence of Anopheles christyi ACHKN1017.</title>
        <authorList>
            <consortium name="The Broad Institute Genomics Platform"/>
            <person name="Neafsey D.E."/>
            <person name="Besansky N."/>
            <person name="Walker B."/>
            <person name="Young S.K."/>
            <person name="Zeng Q."/>
            <person name="Gargeya S."/>
            <person name="Fitzgerald M."/>
            <person name="Haas B."/>
            <person name="Abouelleil A."/>
            <person name="Allen A.W."/>
            <person name="Alvarado L."/>
            <person name="Arachchi H.M."/>
            <person name="Berlin A.M."/>
            <person name="Chapman S.B."/>
            <person name="Gainer-Dewar J."/>
            <person name="Goldberg J."/>
            <person name="Griggs A."/>
            <person name="Gujja S."/>
            <person name="Hansen M."/>
            <person name="Howarth C."/>
            <person name="Imamovic A."/>
            <person name="Ireland A."/>
            <person name="Larimer J."/>
            <person name="McCowan C."/>
            <person name="Murphy C."/>
            <person name="Pearson M."/>
            <person name="Poon T.W."/>
            <person name="Priest M."/>
            <person name="Roberts A."/>
            <person name="Saif S."/>
            <person name="Shea T."/>
            <person name="Sisk P."/>
            <person name="Sykes S."/>
            <person name="Wortman J."/>
            <person name="Nusbaum C."/>
            <person name="Birren B."/>
        </authorList>
    </citation>
    <scope>NUCLEOTIDE SEQUENCE [LARGE SCALE GENOMIC DNA]</scope>
    <source>
        <strain evidence="6">ACHKN1017</strain>
    </source>
</reference>